<proteinExistence type="inferred from homology"/>
<protein>
    <submittedName>
        <fullName evidence="4">PhzF family phenazine biosynthesis isomerase</fullName>
    </submittedName>
</protein>
<dbReference type="PANTHER" id="PTHR13774">
    <property type="entry name" value="PHENAZINE BIOSYNTHESIS PROTEIN"/>
    <property type="match status" value="1"/>
</dbReference>
<dbReference type="RefSeq" id="WP_161019931.1">
    <property type="nucleotide sequence ID" value="NZ_WWCP01000015.1"/>
</dbReference>
<dbReference type="NCBIfam" id="TIGR00654">
    <property type="entry name" value="PhzF_family"/>
    <property type="match status" value="1"/>
</dbReference>
<dbReference type="InterPro" id="IPR003719">
    <property type="entry name" value="Phenazine_PhzF-like"/>
</dbReference>
<keyword evidence="2 4" id="KW-0413">Isomerase</keyword>
<reference evidence="4 5" key="1">
    <citation type="submission" date="2019-12" db="EMBL/GenBank/DDBJ databases">
        <title>Novel species isolated from a subtropical stream in China.</title>
        <authorList>
            <person name="Lu H."/>
        </authorList>
    </citation>
    <scope>NUCLEOTIDE SEQUENCE [LARGE SCALE GENOMIC DNA]</scope>
    <source>
        <strain evidence="4 5">FT50W</strain>
    </source>
</reference>
<evidence type="ECO:0000313" key="5">
    <source>
        <dbReference type="Proteomes" id="UP000474565"/>
    </source>
</evidence>
<name>A0A6L8MJH6_9BURK</name>
<dbReference type="PIRSF" id="PIRSF016184">
    <property type="entry name" value="PhzC_PhzF"/>
    <property type="match status" value="1"/>
</dbReference>
<sequence>MQTITKVHKVAAFTAGEQGEGGNPAGVMIRAALPEEPAMQRIAAEMGYSETVFAAPHEDGWRVRYFSPEGEVPFCGHATIALGAVLARQNGDGIFPLTTNHARVTVEGRALGAGAHAALQSPATASAPATPTLVREALALFGYALADLDDRIPPAVANGGAQHLVLALNSRDQLRAMRYELAAGRELMRRHGFATISLVYAETPQRFHARNAFASGGVYEDPATGAAAAALAGYLRDLDWPHGGAIDILQGEDMGLPCHLQVAISDEPGGSIRVAGHARMIEG</sequence>
<dbReference type="GO" id="GO:0005737">
    <property type="term" value="C:cytoplasm"/>
    <property type="evidence" value="ECO:0007669"/>
    <property type="project" value="TreeGrafter"/>
</dbReference>
<dbReference type="AlphaFoldDB" id="A0A6L8MJH6"/>
<dbReference type="Pfam" id="PF02567">
    <property type="entry name" value="PhzC-PhzF"/>
    <property type="match status" value="1"/>
</dbReference>
<dbReference type="Proteomes" id="UP000474565">
    <property type="component" value="Unassembled WGS sequence"/>
</dbReference>
<evidence type="ECO:0000256" key="1">
    <source>
        <dbReference type="ARBA" id="ARBA00008270"/>
    </source>
</evidence>
<dbReference type="GO" id="GO:0016853">
    <property type="term" value="F:isomerase activity"/>
    <property type="evidence" value="ECO:0007669"/>
    <property type="project" value="UniProtKB-KW"/>
</dbReference>
<dbReference type="SUPFAM" id="SSF54506">
    <property type="entry name" value="Diaminopimelate epimerase-like"/>
    <property type="match status" value="1"/>
</dbReference>
<evidence type="ECO:0000256" key="3">
    <source>
        <dbReference type="PIRSR" id="PIRSR016184-1"/>
    </source>
</evidence>
<evidence type="ECO:0000313" key="4">
    <source>
        <dbReference type="EMBL" id="MYM83093.1"/>
    </source>
</evidence>
<evidence type="ECO:0000256" key="2">
    <source>
        <dbReference type="ARBA" id="ARBA00023235"/>
    </source>
</evidence>
<organism evidence="4 5">
    <name type="scientific">Duganella lactea</name>
    <dbReference type="NCBI Taxonomy" id="2692173"/>
    <lineage>
        <taxon>Bacteria</taxon>
        <taxon>Pseudomonadati</taxon>
        <taxon>Pseudomonadota</taxon>
        <taxon>Betaproteobacteria</taxon>
        <taxon>Burkholderiales</taxon>
        <taxon>Oxalobacteraceae</taxon>
        <taxon>Telluria group</taxon>
        <taxon>Duganella</taxon>
    </lineage>
</organism>
<accession>A0A6L8MJH6</accession>
<gene>
    <name evidence="4" type="ORF">GTP44_14150</name>
</gene>
<dbReference type="EMBL" id="WWCP01000015">
    <property type="protein sequence ID" value="MYM83093.1"/>
    <property type="molecule type" value="Genomic_DNA"/>
</dbReference>
<feature type="active site" evidence="3">
    <location>
        <position position="50"/>
    </location>
</feature>
<dbReference type="Gene3D" id="3.10.310.10">
    <property type="entry name" value="Diaminopimelate Epimerase, Chain A, domain 1"/>
    <property type="match status" value="2"/>
</dbReference>
<comment type="caution">
    <text evidence="4">The sequence shown here is derived from an EMBL/GenBank/DDBJ whole genome shotgun (WGS) entry which is preliminary data.</text>
</comment>
<dbReference type="PANTHER" id="PTHR13774:SF39">
    <property type="entry name" value="BIOSYNTHESIS PROTEIN, PUTATIVE-RELATED"/>
    <property type="match status" value="1"/>
</dbReference>
<comment type="similarity">
    <text evidence="1">Belongs to the PhzF family.</text>
</comment>